<comment type="function">
    <text evidence="7">Microtubule inner protein (MIP) part of the dynein-decorated doublet microtubules (DMTs) in cilia axoneme, which is required for motile cilia beating.</text>
</comment>
<comment type="subcellular location">
    <subcellularLocation>
        <location evidence="1">Cytoplasm</location>
        <location evidence="1">Cytoskeleton</location>
        <location evidence="1">Flagellum axoneme</location>
    </subcellularLocation>
</comment>
<dbReference type="PANTHER" id="PTHR31180:SF2">
    <property type="entry name" value="CILIA- AND FLAGELLA-ASSOCIATED PROTEIN 107"/>
    <property type="match status" value="1"/>
</dbReference>
<comment type="subunit">
    <text evidence="8">Microtubule inner protein component of sperm flagellar doublet microtubules.</text>
</comment>
<dbReference type="GO" id="GO:0005879">
    <property type="term" value="C:axonemal microtubule"/>
    <property type="evidence" value="ECO:0007669"/>
    <property type="project" value="TreeGrafter"/>
</dbReference>
<dbReference type="PANTHER" id="PTHR31180">
    <property type="entry name" value="CILIA- AND FLAGELLA-ASSOCIATED PROTEIN 107-RELATED"/>
    <property type="match status" value="1"/>
</dbReference>
<proteinExistence type="predicted"/>
<evidence type="ECO:0000256" key="7">
    <source>
        <dbReference type="ARBA" id="ARBA00035003"/>
    </source>
</evidence>
<organism evidence="9 10">
    <name type="scientific">Acanthosepion pharaonis</name>
    <name type="common">Pharaoh cuttlefish</name>
    <name type="synonym">Sepia pharaonis</name>
    <dbReference type="NCBI Taxonomy" id="158019"/>
    <lineage>
        <taxon>Eukaryota</taxon>
        <taxon>Metazoa</taxon>
        <taxon>Spiralia</taxon>
        <taxon>Lophotrochozoa</taxon>
        <taxon>Mollusca</taxon>
        <taxon>Cephalopoda</taxon>
        <taxon>Coleoidea</taxon>
        <taxon>Decapodiformes</taxon>
        <taxon>Sepiida</taxon>
        <taxon>Sepiina</taxon>
        <taxon>Sepiidae</taxon>
        <taxon>Acanthosepion</taxon>
    </lineage>
</organism>
<dbReference type="AlphaFoldDB" id="A0A812CSR4"/>
<evidence type="ECO:0000256" key="8">
    <source>
        <dbReference type="ARBA" id="ARBA00046435"/>
    </source>
</evidence>
<keyword evidence="10" id="KW-1185">Reference proteome</keyword>
<keyword evidence="4" id="KW-0969">Cilium</keyword>
<evidence type="ECO:0000313" key="9">
    <source>
        <dbReference type="EMBL" id="CAE1275443.1"/>
    </source>
</evidence>
<evidence type="ECO:0000313" key="10">
    <source>
        <dbReference type="Proteomes" id="UP000597762"/>
    </source>
</evidence>
<evidence type="ECO:0000256" key="1">
    <source>
        <dbReference type="ARBA" id="ARBA00004611"/>
    </source>
</evidence>
<dbReference type="EMBL" id="CAHIKZ030001835">
    <property type="protein sequence ID" value="CAE1275443.1"/>
    <property type="molecule type" value="Genomic_DNA"/>
</dbReference>
<dbReference type="Pfam" id="PF22595">
    <property type="entry name" value="CFAP107"/>
    <property type="match status" value="1"/>
</dbReference>
<dbReference type="Proteomes" id="UP000597762">
    <property type="component" value="Unassembled WGS sequence"/>
</dbReference>
<dbReference type="GO" id="GO:0030317">
    <property type="term" value="P:flagellated sperm motility"/>
    <property type="evidence" value="ECO:0007669"/>
    <property type="project" value="InterPro"/>
</dbReference>
<accession>A0A812CSR4</accession>
<reference evidence="9" key="1">
    <citation type="submission" date="2021-01" db="EMBL/GenBank/DDBJ databases">
        <authorList>
            <person name="Li R."/>
            <person name="Bekaert M."/>
        </authorList>
    </citation>
    <scope>NUCLEOTIDE SEQUENCE</scope>
    <source>
        <strain evidence="9">Farmed</strain>
    </source>
</reference>
<keyword evidence="5" id="KW-0206">Cytoskeleton</keyword>
<evidence type="ECO:0000256" key="2">
    <source>
        <dbReference type="ARBA" id="ARBA00022490"/>
    </source>
</evidence>
<dbReference type="OrthoDB" id="8185227at2759"/>
<keyword evidence="2" id="KW-0963">Cytoplasm</keyword>
<dbReference type="InterPro" id="IPR037662">
    <property type="entry name" value="CFAP68/107"/>
</dbReference>
<evidence type="ECO:0000256" key="5">
    <source>
        <dbReference type="ARBA" id="ARBA00023212"/>
    </source>
</evidence>
<dbReference type="InterPro" id="IPR054709">
    <property type="entry name" value="CFAP107"/>
</dbReference>
<evidence type="ECO:0000256" key="3">
    <source>
        <dbReference type="ARBA" id="ARBA00022846"/>
    </source>
</evidence>
<protein>
    <submittedName>
        <fullName evidence="9">Uncharacterized protein</fullName>
    </submittedName>
</protein>
<keyword evidence="6" id="KW-0966">Cell projection</keyword>
<comment type="caution">
    <text evidence="9">The sequence shown here is derived from an EMBL/GenBank/DDBJ whole genome shotgun (WGS) entry which is preliminary data.</text>
</comment>
<gene>
    <name evidence="9" type="ORF">SPHA_39480</name>
</gene>
<evidence type="ECO:0000256" key="6">
    <source>
        <dbReference type="ARBA" id="ARBA00023273"/>
    </source>
</evidence>
<evidence type="ECO:0000256" key="4">
    <source>
        <dbReference type="ARBA" id="ARBA00023069"/>
    </source>
</evidence>
<keyword evidence="3" id="KW-0282">Flagellum</keyword>
<sequence length="204" mass="24624">MSRNVPDSVTCPGWNTKVTYNPMVLVGNWAEERLKKDYTSKQNFLKENVPKNLSDYRDARSEAQQMRIKNETGVSRAYLFNQHDTLYDENQITMYDENYNQRWREKKLPEMRHWNFNHLAWLPEKTDHPLFGPPTQFGLFTTLKERWEKELVDKYNTYNTMYRSKYLAKPTDHLLQKHTFPRQTMNLSYAHHFRKPSILLRSIN</sequence>
<name>A0A812CSR4_ACAPH</name>